<reference evidence="1" key="1">
    <citation type="journal article" date="2022" name="Int. J. Syst. Evol. Microbiol.">
        <title>Pseudomonas aegrilactucae sp. nov. and Pseudomonas morbosilactucae sp. nov., pathogens causing bacterial rot of lettuce in Japan.</title>
        <authorList>
            <person name="Sawada H."/>
            <person name="Fujikawa T."/>
            <person name="Satou M."/>
        </authorList>
    </citation>
    <scope>NUCLEOTIDE SEQUENCE</scope>
    <source>
        <strain evidence="1">0166_1</strain>
    </source>
</reference>
<dbReference type="Gene3D" id="3.20.20.210">
    <property type="match status" value="1"/>
</dbReference>
<dbReference type="EMBL" id="CP087164">
    <property type="protein sequence ID" value="UGS36908.1"/>
    <property type="molecule type" value="Genomic_DNA"/>
</dbReference>
<gene>
    <name evidence="1" type="ORF">DSM104329_03319</name>
</gene>
<accession>A0A9E6XZI6</accession>
<dbReference type="Proteomes" id="UP001162834">
    <property type="component" value="Chromosome"/>
</dbReference>
<protein>
    <recommendedName>
        <fullName evidence="3">Methionine synthase</fullName>
    </recommendedName>
</protein>
<evidence type="ECO:0000313" key="2">
    <source>
        <dbReference type="Proteomes" id="UP001162834"/>
    </source>
</evidence>
<evidence type="ECO:0008006" key="3">
    <source>
        <dbReference type="Google" id="ProtNLM"/>
    </source>
</evidence>
<dbReference type="KEGG" id="sbae:DSM104329_03319"/>
<dbReference type="InterPro" id="IPR038071">
    <property type="entry name" value="UROD/MetE-like_sf"/>
</dbReference>
<dbReference type="SUPFAM" id="SSF51726">
    <property type="entry name" value="UROD/MetE-like"/>
    <property type="match status" value="1"/>
</dbReference>
<dbReference type="AlphaFoldDB" id="A0A9E6XZI6"/>
<dbReference type="RefSeq" id="WP_259310970.1">
    <property type="nucleotide sequence ID" value="NZ_CP087164.1"/>
</dbReference>
<organism evidence="1 2">
    <name type="scientific">Capillimicrobium parvum</name>
    <dbReference type="NCBI Taxonomy" id="2884022"/>
    <lineage>
        <taxon>Bacteria</taxon>
        <taxon>Bacillati</taxon>
        <taxon>Actinomycetota</taxon>
        <taxon>Thermoleophilia</taxon>
        <taxon>Solirubrobacterales</taxon>
        <taxon>Capillimicrobiaceae</taxon>
        <taxon>Capillimicrobium</taxon>
    </lineage>
</organism>
<keyword evidence="2" id="KW-1185">Reference proteome</keyword>
<proteinExistence type="predicted"/>
<evidence type="ECO:0000313" key="1">
    <source>
        <dbReference type="EMBL" id="UGS36908.1"/>
    </source>
</evidence>
<sequence>MSNDQPCGALLVGSVPLETAEAVFRTAAETLGDRLSRIPDGETGDRAGWVAWQGRTFKLPGFELVKPGPDTYPPTPRFRPLPGTDPAAAEFGELGYAAAALDSYATFARLRDEGAVPAGTRFQVSLPTPLAPVAMFVVDEAQAAVEPPYEARMLDELDRILGAVPHEDLAIQWDVCIEVWMWERWLPAPFAGVEQGIVERVARLSDAVSAGVELGLHLCYGDFRHEHFHQPTDAGVMVDIANRMVAATARPVDWVHLPVPIDRTDDAFFAPLDRLVLPPDTEVYLGLVHSRDGVEGTRARIRTAQEHLPAFGVACECGMGRRPAGRGGDDEGLRRLLATHAEVSAPRGVPA</sequence>
<name>A0A9E6XZI6_9ACTN</name>